<proteinExistence type="predicted"/>
<evidence type="ECO:0000256" key="3">
    <source>
        <dbReference type="SAM" id="SignalP"/>
    </source>
</evidence>
<evidence type="ECO:0000256" key="2">
    <source>
        <dbReference type="SAM" id="Phobius"/>
    </source>
</evidence>
<dbReference type="EMBL" id="CAXAMN010021451">
    <property type="protein sequence ID" value="CAK9059702.1"/>
    <property type="molecule type" value="Genomic_DNA"/>
</dbReference>
<evidence type="ECO:0000313" key="4">
    <source>
        <dbReference type="EMBL" id="CAK9059702.1"/>
    </source>
</evidence>
<feature type="chain" id="PRO_5046767614" evidence="3">
    <location>
        <begin position="20"/>
        <end position="366"/>
    </location>
</feature>
<reference evidence="4 5" key="1">
    <citation type="submission" date="2024-02" db="EMBL/GenBank/DDBJ databases">
        <authorList>
            <person name="Chen Y."/>
            <person name="Shah S."/>
            <person name="Dougan E. K."/>
            <person name="Thang M."/>
            <person name="Chan C."/>
        </authorList>
    </citation>
    <scope>NUCLEOTIDE SEQUENCE [LARGE SCALE GENOMIC DNA]</scope>
</reference>
<feature type="coiled-coil region" evidence="1">
    <location>
        <begin position="31"/>
        <end position="87"/>
    </location>
</feature>
<organism evidence="4 5">
    <name type="scientific">Durusdinium trenchii</name>
    <dbReference type="NCBI Taxonomy" id="1381693"/>
    <lineage>
        <taxon>Eukaryota</taxon>
        <taxon>Sar</taxon>
        <taxon>Alveolata</taxon>
        <taxon>Dinophyceae</taxon>
        <taxon>Suessiales</taxon>
        <taxon>Symbiodiniaceae</taxon>
        <taxon>Durusdinium</taxon>
    </lineage>
</organism>
<keyword evidence="2" id="KW-0812">Transmembrane</keyword>
<comment type="caution">
    <text evidence="4">The sequence shown here is derived from an EMBL/GenBank/DDBJ whole genome shotgun (WGS) entry which is preliminary data.</text>
</comment>
<keyword evidence="2" id="KW-0472">Membrane</keyword>
<name>A0ABP0NA01_9DINO</name>
<keyword evidence="2" id="KW-1133">Transmembrane helix</keyword>
<accession>A0ABP0NA01</accession>
<evidence type="ECO:0000256" key="1">
    <source>
        <dbReference type="SAM" id="Coils"/>
    </source>
</evidence>
<protein>
    <submittedName>
        <fullName evidence="4">Uncharacterized protein</fullName>
    </submittedName>
</protein>
<feature type="transmembrane region" description="Helical" evidence="2">
    <location>
        <begin position="111"/>
        <end position="130"/>
    </location>
</feature>
<feature type="signal peptide" evidence="3">
    <location>
        <begin position="1"/>
        <end position="19"/>
    </location>
</feature>
<evidence type="ECO:0000313" key="5">
    <source>
        <dbReference type="Proteomes" id="UP001642484"/>
    </source>
</evidence>
<sequence>MRVRVQCLCFIFFTEVCVGHVVPESFLHFASTEAQEKRRKARDEIKAEQDQFHQELKEKKKRLDKELEDQAKEEKFLEEEVQRLRKVGRKKESKAKPASFLEQSDMKVNCFISSLLLLVLGGVAALLTRARAAEPEDYLRHEPERSAGDEARAAVKQCMVVALTRTVGKHYKARTDARTHAVERLRLSGPSMVGKKVRFTLYMPVLYKLAIEGGRRVQGPMLSRQIHLRVARLLEQAVAGLESDVMKIEGYNDEDEDQPVMGPKLDSRGRMQWCLAFLTALATVQVKEAPKSDVFLEKATDIQFDSFVCVDLLPMLVRILRQSPEPFEVPSGQVPWVLGFGGVLLAELGEHVTLLAAAHAGCVADL</sequence>
<keyword evidence="1" id="KW-0175">Coiled coil</keyword>
<keyword evidence="3" id="KW-0732">Signal</keyword>
<gene>
    <name evidence="4" type="ORF">CCMP2556_LOCUS29394</name>
</gene>
<dbReference type="Proteomes" id="UP001642484">
    <property type="component" value="Unassembled WGS sequence"/>
</dbReference>
<keyword evidence="5" id="KW-1185">Reference proteome</keyword>